<evidence type="ECO:0000256" key="3">
    <source>
        <dbReference type="ARBA" id="ARBA00023136"/>
    </source>
</evidence>
<dbReference type="InterPro" id="IPR036259">
    <property type="entry name" value="MFS_trans_sf"/>
</dbReference>
<evidence type="ECO:0000256" key="1">
    <source>
        <dbReference type="ARBA" id="ARBA00022692"/>
    </source>
</evidence>
<dbReference type="AlphaFoldDB" id="A0A7R9E368"/>
<feature type="transmembrane region" description="Helical" evidence="4">
    <location>
        <begin position="306"/>
        <end position="329"/>
    </location>
</feature>
<feature type="transmembrane region" description="Helical" evidence="4">
    <location>
        <begin position="650"/>
        <end position="671"/>
    </location>
</feature>
<accession>A0A7R9E368</accession>
<feature type="transmembrane region" description="Helical" evidence="4">
    <location>
        <begin position="615"/>
        <end position="638"/>
    </location>
</feature>
<feature type="transmembrane region" description="Helical" evidence="4">
    <location>
        <begin position="238"/>
        <end position="260"/>
    </location>
</feature>
<dbReference type="Gene3D" id="1.20.1250.20">
    <property type="entry name" value="MFS general substrate transporter like domains"/>
    <property type="match status" value="2"/>
</dbReference>
<protein>
    <submittedName>
        <fullName evidence="5">Uncharacterized protein</fullName>
    </submittedName>
</protein>
<dbReference type="SUPFAM" id="SSF103473">
    <property type="entry name" value="MFS general substrate transporter"/>
    <property type="match status" value="1"/>
</dbReference>
<evidence type="ECO:0000256" key="2">
    <source>
        <dbReference type="ARBA" id="ARBA00022989"/>
    </source>
</evidence>
<dbReference type="GO" id="GO:0022857">
    <property type="term" value="F:transmembrane transporter activity"/>
    <property type="evidence" value="ECO:0007669"/>
    <property type="project" value="InterPro"/>
</dbReference>
<feature type="transmembrane region" description="Helical" evidence="4">
    <location>
        <begin position="368"/>
        <end position="387"/>
    </location>
</feature>
<keyword evidence="2 4" id="KW-1133">Transmembrane helix</keyword>
<name>A0A7R9E368_9NEOP</name>
<dbReference type="PANTHER" id="PTHR23121">
    <property type="entry name" value="SODIUM-DEPENDENT GLUCOSE TRANSPORTER 1"/>
    <property type="match status" value="1"/>
</dbReference>
<sequence length="771" mass="85079">MFQGGVLWPSENNDERFSVLLTNSAAYMRKAAANLKVFYTKLIHMTSLARAVHRAPSRIFSFKAALLNTPLPLQPVLTRWSTWLHAALYYADYLEDIQKVLYNTLSLALEARDLPLVKAVKIMRGIEENLNQASGSVGTAIVDKFNRVLQRNPGWKVMANETMFPGKRLDTSGEGPTVGILKNEDVKFLMLANSKQMASYKEEEDPFEEIVFDQARLLNTTPKLNTAIRRVSSGKCVLFAKTLGICGVFFGLGLCIAIPGPTFLLPISELQLDVSLMTNIYVARSSGYAVGSIIGGILFDRFNRLFLLFVSLLLTSVFITVIPWCRVLWLLKACMVGLGMSMGFLDTGCNVLCLDLWGRNSAPFMQGLHFSFGLGMFVAPLLAPPFYEPFAINTTVGAIYYTPVTVQPLEHLDNFDNHKIRLKRENYFSKNYSNNTDITLEEGNFIDNFTTLSILNDSITNFQLTSGFVSEGVHQSFSSLVTISTTQKIPKRHKPSKTDSSKLGSKNWENVKVGVLPPEDLVVVSSTSSSVSSKSLEVTFGHLVMAYAVNSDIQLTQSIGSNISVTFWAAFAVMRFASIFFATGLSPTLMLILNLVCCTLGTLILYAWSDHVETALWVGTILLGAGLASMFPTGLLWIERLLHVSNKVAALLVLGVSLGELACPALIRHLMVNDPKVLMHAALFLNTLCIVIFATLWWLSSQLGEKYCAITSDGYQLANQHDEEEDMMDINLTTSSLFSCGSVKVSRGRNTQAIHGSMLSRVNLGRSALVD</sequence>
<evidence type="ECO:0000256" key="4">
    <source>
        <dbReference type="SAM" id="Phobius"/>
    </source>
</evidence>
<feature type="transmembrane region" description="Helical" evidence="4">
    <location>
        <begin position="677"/>
        <end position="699"/>
    </location>
</feature>
<evidence type="ECO:0000313" key="5">
    <source>
        <dbReference type="EMBL" id="CAD7426479.1"/>
    </source>
</evidence>
<reference evidence="5" key="1">
    <citation type="submission" date="2020-11" db="EMBL/GenBank/DDBJ databases">
        <authorList>
            <person name="Tran Van P."/>
        </authorList>
    </citation>
    <scope>NUCLEOTIDE SEQUENCE</scope>
</reference>
<feature type="transmembrane region" description="Helical" evidence="4">
    <location>
        <begin position="589"/>
        <end position="609"/>
    </location>
</feature>
<keyword evidence="3 4" id="KW-0472">Membrane</keyword>
<feature type="transmembrane region" description="Helical" evidence="4">
    <location>
        <begin position="280"/>
        <end position="299"/>
    </location>
</feature>
<dbReference type="InterPro" id="IPR011701">
    <property type="entry name" value="MFS"/>
</dbReference>
<dbReference type="EMBL" id="OB793206">
    <property type="protein sequence ID" value="CAD7426479.1"/>
    <property type="molecule type" value="Genomic_DNA"/>
</dbReference>
<gene>
    <name evidence="5" type="ORF">TMSB3V08_LOCUS3364</name>
</gene>
<feature type="transmembrane region" description="Helical" evidence="4">
    <location>
        <begin position="565"/>
        <end position="582"/>
    </location>
</feature>
<dbReference type="Pfam" id="PF07690">
    <property type="entry name" value="MFS_1"/>
    <property type="match status" value="1"/>
</dbReference>
<proteinExistence type="predicted"/>
<dbReference type="PANTHER" id="PTHR23121:SF9">
    <property type="entry name" value="SODIUM-DEPENDENT GLUCOSE TRANSPORTER 1"/>
    <property type="match status" value="1"/>
</dbReference>
<organism evidence="5">
    <name type="scientific">Timema monikensis</name>
    <dbReference type="NCBI Taxonomy" id="170555"/>
    <lineage>
        <taxon>Eukaryota</taxon>
        <taxon>Metazoa</taxon>
        <taxon>Ecdysozoa</taxon>
        <taxon>Arthropoda</taxon>
        <taxon>Hexapoda</taxon>
        <taxon>Insecta</taxon>
        <taxon>Pterygota</taxon>
        <taxon>Neoptera</taxon>
        <taxon>Polyneoptera</taxon>
        <taxon>Phasmatodea</taxon>
        <taxon>Timematodea</taxon>
        <taxon>Timematoidea</taxon>
        <taxon>Timematidae</taxon>
        <taxon>Timema</taxon>
    </lineage>
</organism>
<keyword evidence="1 4" id="KW-0812">Transmembrane</keyword>